<comment type="caution">
    <text evidence="3">The sequence shown here is derived from an EMBL/GenBank/DDBJ whole genome shotgun (WGS) entry which is preliminary data.</text>
</comment>
<evidence type="ECO:0008006" key="5">
    <source>
        <dbReference type="Google" id="ProtNLM"/>
    </source>
</evidence>
<sequence>MLRRALMYCLIFAVAVGPLLCCCSAGKASAFSQSTAWPDRVSVESPSSCCAHKQIPTTPDHTKKSAPQKPTTPSEKCPCKDGSSQSQTVQTESASGDVTTFLRLLALDADPLFDALTAGEVAALLPETSRERCGTDHSRLTTADLLYAHHNLRC</sequence>
<feature type="region of interest" description="Disordered" evidence="1">
    <location>
        <begin position="49"/>
        <end position="94"/>
    </location>
</feature>
<feature type="signal peptide" evidence="2">
    <location>
        <begin position="1"/>
        <end position="30"/>
    </location>
</feature>
<evidence type="ECO:0000256" key="1">
    <source>
        <dbReference type="SAM" id="MobiDB-lite"/>
    </source>
</evidence>
<dbReference type="EMBL" id="JAGKQQ010000002">
    <property type="protein sequence ID" value="MBP3960551.1"/>
    <property type="molecule type" value="Genomic_DNA"/>
</dbReference>
<proteinExistence type="predicted"/>
<dbReference type="RefSeq" id="WP_210662710.1">
    <property type="nucleotide sequence ID" value="NZ_JAGKQQ010000002.1"/>
</dbReference>
<gene>
    <name evidence="3" type="ORF">J8F10_35450</name>
</gene>
<evidence type="ECO:0000256" key="2">
    <source>
        <dbReference type="SAM" id="SignalP"/>
    </source>
</evidence>
<evidence type="ECO:0000313" key="3">
    <source>
        <dbReference type="EMBL" id="MBP3960551.1"/>
    </source>
</evidence>
<name>A0ABS5C3L9_9BACT</name>
<organism evidence="3 4">
    <name type="scientific">Gemmata palustris</name>
    <dbReference type="NCBI Taxonomy" id="2822762"/>
    <lineage>
        <taxon>Bacteria</taxon>
        <taxon>Pseudomonadati</taxon>
        <taxon>Planctomycetota</taxon>
        <taxon>Planctomycetia</taxon>
        <taxon>Gemmatales</taxon>
        <taxon>Gemmataceae</taxon>
        <taxon>Gemmata</taxon>
    </lineage>
</organism>
<feature type="chain" id="PRO_5046385999" description="Secreted protein" evidence="2">
    <location>
        <begin position="31"/>
        <end position="154"/>
    </location>
</feature>
<accession>A0ABS5C3L9</accession>
<evidence type="ECO:0000313" key="4">
    <source>
        <dbReference type="Proteomes" id="UP000676565"/>
    </source>
</evidence>
<feature type="compositionally biased region" description="Polar residues" evidence="1">
    <location>
        <begin position="82"/>
        <end position="94"/>
    </location>
</feature>
<reference evidence="3 4" key="1">
    <citation type="submission" date="2021-04" db="EMBL/GenBank/DDBJ databases">
        <authorList>
            <person name="Ivanova A."/>
        </authorList>
    </citation>
    <scope>NUCLEOTIDE SEQUENCE [LARGE SCALE GENOMIC DNA]</scope>
    <source>
        <strain evidence="3 4">G18</strain>
    </source>
</reference>
<keyword evidence="4" id="KW-1185">Reference proteome</keyword>
<keyword evidence="2" id="KW-0732">Signal</keyword>
<protein>
    <recommendedName>
        <fullName evidence="5">Secreted protein</fullName>
    </recommendedName>
</protein>
<dbReference type="Proteomes" id="UP000676565">
    <property type="component" value="Unassembled WGS sequence"/>
</dbReference>